<comment type="cofactor">
    <cofactor evidence="1">
        <name>FAD</name>
        <dbReference type="ChEBI" id="CHEBI:57692"/>
    </cofactor>
</comment>
<keyword evidence="6 11" id="KW-0274">FAD</keyword>
<dbReference type="Pfam" id="PF01756">
    <property type="entry name" value="ACOX"/>
    <property type="match status" value="1"/>
</dbReference>
<dbReference type="Gene3D" id="2.40.110.10">
    <property type="entry name" value="Butyryl-CoA Dehydrogenase, subunit A, domain 2"/>
    <property type="match status" value="1"/>
</dbReference>
<evidence type="ECO:0000256" key="7">
    <source>
        <dbReference type="ARBA" id="ARBA00022832"/>
    </source>
</evidence>
<keyword evidence="9" id="KW-0443">Lipid metabolism</keyword>
<dbReference type="SUPFAM" id="SSF47203">
    <property type="entry name" value="Acyl-CoA dehydrogenase C-terminal domain-like"/>
    <property type="match status" value="2"/>
</dbReference>
<dbReference type="Pfam" id="PF22924">
    <property type="entry name" value="ACOX_C_alpha1"/>
    <property type="match status" value="1"/>
</dbReference>
<dbReference type="GO" id="GO:0055088">
    <property type="term" value="P:lipid homeostasis"/>
    <property type="evidence" value="ECO:0007669"/>
    <property type="project" value="TreeGrafter"/>
</dbReference>
<evidence type="ECO:0000256" key="9">
    <source>
        <dbReference type="ARBA" id="ARBA00023098"/>
    </source>
</evidence>
<comment type="caution">
    <text evidence="17">The sequence shown here is derived from an EMBL/GenBank/DDBJ whole genome shotgun (WGS) entry which is preliminary data.</text>
</comment>
<dbReference type="InterPro" id="IPR002655">
    <property type="entry name" value="Acyl-CoA_oxidase_C"/>
</dbReference>
<accession>A0AAN7ZPL3</accession>
<sequence length="603" mass="68131">MFDVNDIRKKMDLEHGTLPTHVKLHLTDPPVSVKGYICFNMFFETVYTYGTARHQKYCKLSYEGKITGALCITEVSHGSDTKYIQTTARYNEGAKEFILNTPNFLAAKCWIGNLGKVATHIVLFAQLITSDNICHGPHMFVVNIRNPKTLLSYPGITIADLGSKVGLETLDNGLIMFNNYRIPKENLLNKLADVSDDGMYISRISNPIEQFGISLGILSSGRINVLEITTSFMRYGITVAMRYAAKKQSVANDRNATSILKYASNNQIRLIPYLALVYVNEIMYNYMRSVQDRIFQALYEGNTMMALRAELHALSSAAKSISTGLVRDGIRECMEVCGDHGYLIFSALGDIYNGNDASCTYEGDNSILLQQTAIWLLKLRHNALQKENNVTLSSTNFLFNSEEILNTKFKITCLADFIKPQNLLAYFQWLTCYLLKTTYEKQLSLTKNGNASFARNDSQVYYSRNLASAYLLTFFIQRSNLIISEAPDESLKRVLLQLLSLYGVWNLQKYIHYFYQGTYTSGPMFGQFTEDSILFLCNNLKDDAVSLVNVIAPPDFLLNSAIGHVDGKVFKRLDSSLTHTSNVFSKLNWSTQMPDWKNCISKL</sequence>
<keyword evidence="18" id="KW-1185">Reference proteome</keyword>
<reference evidence="17 18" key="1">
    <citation type="journal article" date="2024" name="Insects">
        <title>An Improved Chromosome-Level Genome Assembly of the Firefly Pyrocoelia pectoralis.</title>
        <authorList>
            <person name="Fu X."/>
            <person name="Meyer-Rochow V.B."/>
            <person name="Ballantyne L."/>
            <person name="Zhu X."/>
        </authorList>
    </citation>
    <scope>NUCLEOTIDE SEQUENCE [LARGE SCALE GENOMIC DNA]</scope>
    <source>
        <strain evidence="17">XCY_ONT2</strain>
    </source>
</reference>
<evidence type="ECO:0000256" key="2">
    <source>
        <dbReference type="ARBA" id="ARBA00004275"/>
    </source>
</evidence>
<dbReference type="GO" id="GO:0005504">
    <property type="term" value="F:fatty acid binding"/>
    <property type="evidence" value="ECO:0007669"/>
    <property type="project" value="TreeGrafter"/>
</dbReference>
<dbReference type="InterPro" id="IPR006091">
    <property type="entry name" value="Acyl-CoA_Oxase/DH_mid-dom"/>
</dbReference>
<dbReference type="FunFam" id="2.40.110.10:FF:000005">
    <property type="entry name" value="Acyl-coenzyme A oxidase"/>
    <property type="match status" value="1"/>
</dbReference>
<dbReference type="PANTHER" id="PTHR10909:SF390">
    <property type="entry name" value="PEROXISOMAL ACYL-COENZYME A OXIDASE 3"/>
    <property type="match status" value="1"/>
</dbReference>
<evidence type="ECO:0000256" key="5">
    <source>
        <dbReference type="ARBA" id="ARBA00022630"/>
    </source>
</evidence>
<dbReference type="EMBL" id="JAVRBK010000004">
    <property type="protein sequence ID" value="KAK5645186.1"/>
    <property type="molecule type" value="Genomic_DNA"/>
</dbReference>
<evidence type="ECO:0000259" key="15">
    <source>
        <dbReference type="Pfam" id="PF02770"/>
    </source>
</evidence>
<gene>
    <name evidence="17" type="ORF">RI129_006486</name>
</gene>
<keyword evidence="8" id="KW-0560">Oxidoreductase</keyword>
<evidence type="ECO:0000256" key="11">
    <source>
        <dbReference type="PIRNR" id="PIRNR000168"/>
    </source>
</evidence>
<dbReference type="PIRSF" id="PIRSF000168">
    <property type="entry name" value="Acyl-CoA_oxidase"/>
    <property type="match status" value="1"/>
</dbReference>
<comment type="subcellular location">
    <subcellularLocation>
        <location evidence="2">Peroxisome</location>
    </subcellularLocation>
</comment>
<feature type="domain" description="Acyl-CoA oxidase C-alpha1" evidence="16">
    <location>
        <begin position="217"/>
        <end position="376"/>
    </location>
</feature>
<keyword evidence="5 11" id="KW-0285">Flavoprotein</keyword>
<dbReference type="InterPro" id="IPR009100">
    <property type="entry name" value="AcylCoA_DH/oxidase_NM_dom_sf"/>
</dbReference>
<feature type="domain" description="Acyl-CoA oxidase/dehydrogenase middle" evidence="15">
    <location>
        <begin position="69"/>
        <end position="179"/>
    </location>
</feature>
<dbReference type="FunFam" id="1.20.140.10:FF:000010">
    <property type="entry name" value="Acyl-coenzyme A oxidase"/>
    <property type="match status" value="1"/>
</dbReference>
<evidence type="ECO:0000259" key="16">
    <source>
        <dbReference type="Pfam" id="PF22924"/>
    </source>
</evidence>
<dbReference type="InterPro" id="IPR036250">
    <property type="entry name" value="AcylCo_DH-like_C"/>
</dbReference>
<organism evidence="17 18">
    <name type="scientific">Pyrocoelia pectoralis</name>
    <dbReference type="NCBI Taxonomy" id="417401"/>
    <lineage>
        <taxon>Eukaryota</taxon>
        <taxon>Metazoa</taxon>
        <taxon>Ecdysozoa</taxon>
        <taxon>Arthropoda</taxon>
        <taxon>Hexapoda</taxon>
        <taxon>Insecta</taxon>
        <taxon>Pterygota</taxon>
        <taxon>Neoptera</taxon>
        <taxon>Endopterygota</taxon>
        <taxon>Coleoptera</taxon>
        <taxon>Polyphaga</taxon>
        <taxon>Elateriformia</taxon>
        <taxon>Elateroidea</taxon>
        <taxon>Lampyridae</taxon>
        <taxon>Lampyrinae</taxon>
        <taxon>Pyrocoelia</taxon>
    </lineage>
</organism>
<feature type="binding site" evidence="13">
    <location>
        <position position="112"/>
    </location>
    <ligand>
        <name>FAD</name>
        <dbReference type="ChEBI" id="CHEBI:57692"/>
    </ligand>
</feature>
<evidence type="ECO:0000259" key="14">
    <source>
        <dbReference type="Pfam" id="PF01756"/>
    </source>
</evidence>
<dbReference type="PANTHER" id="PTHR10909">
    <property type="entry name" value="ELECTRON TRANSPORT OXIDOREDUCTASE"/>
    <property type="match status" value="1"/>
</dbReference>
<protein>
    <recommendedName>
        <fullName evidence="11">Acyl-coenzyme A oxidase</fullName>
    </recommendedName>
</protein>
<keyword evidence="7" id="KW-0276">Fatty acid metabolism</keyword>
<dbReference type="SUPFAM" id="SSF56645">
    <property type="entry name" value="Acyl-CoA dehydrogenase NM domain-like"/>
    <property type="match status" value="1"/>
</dbReference>
<evidence type="ECO:0000256" key="1">
    <source>
        <dbReference type="ARBA" id="ARBA00001974"/>
    </source>
</evidence>
<dbReference type="GO" id="GO:0033540">
    <property type="term" value="P:fatty acid beta-oxidation using acyl-CoA oxidase"/>
    <property type="evidence" value="ECO:0007669"/>
    <property type="project" value="TreeGrafter"/>
</dbReference>
<dbReference type="InterPro" id="IPR046373">
    <property type="entry name" value="Acyl-CoA_Oxase/DH_mid-dom_sf"/>
</dbReference>
<name>A0AAN7ZPL3_9COLE</name>
<evidence type="ECO:0000256" key="13">
    <source>
        <dbReference type="PIRSR" id="PIRSR000168-2"/>
    </source>
</evidence>
<evidence type="ECO:0000256" key="3">
    <source>
        <dbReference type="ARBA" id="ARBA00005189"/>
    </source>
</evidence>
<dbReference type="AlphaFoldDB" id="A0AAN7ZPL3"/>
<comment type="pathway">
    <text evidence="3">Lipid metabolism.</text>
</comment>
<dbReference type="GO" id="GO:0016402">
    <property type="term" value="F:pristanoyl-CoA oxidase activity"/>
    <property type="evidence" value="ECO:0007669"/>
    <property type="project" value="TreeGrafter"/>
</dbReference>
<evidence type="ECO:0000313" key="17">
    <source>
        <dbReference type="EMBL" id="KAK5645186.1"/>
    </source>
</evidence>
<proteinExistence type="inferred from homology"/>
<evidence type="ECO:0000256" key="10">
    <source>
        <dbReference type="ARBA" id="ARBA00023140"/>
    </source>
</evidence>
<feature type="binding site" evidence="13">
    <location>
        <position position="73"/>
    </location>
    <ligand>
        <name>FAD</name>
        <dbReference type="ChEBI" id="CHEBI:57692"/>
    </ligand>
</feature>
<dbReference type="GO" id="GO:0005777">
    <property type="term" value="C:peroxisome"/>
    <property type="evidence" value="ECO:0007669"/>
    <property type="project" value="UniProtKB-SubCell"/>
</dbReference>
<evidence type="ECO:0000313" key="18">
    <source>
        <dbReference type="Proteomes" id="UP001329430"/>
    </source>
</evidence>
<evidence type="ECO:0000256" key="4">
    <source>
        <dbReference type="ARBA" id="ARBA00006288"/>
    </source>
</evidence>
<evidence type="ECO:0000256" key="6">
    <source>
        <dbReference type="ARBA" id="ARBA00022827"/>
    </source>
</evidence>
<evidence type="ECO:0000256" key="8">
    <source>
        <dbReference type="ARBA" id="ARBA00023002"/>
    </source>
</evidence>
<comment type="similarity">
    <text evidence="4 11">Belongs to the acyl-CoA oxidase family.</text>
</comment>
<feature type="domain" description="Acyl-CoA oxidase C-terminal" evidence="14">
    <location>
        <begin position="420"/>
        <end position="579"/>
    </location>
</feature>
<dbReference type="InterPro" id="IPR055060">
    <property type="entry name" value="ACOX_C_alpha1"/>
</dbReference>
<dbReference type="FunFam" id="1.20.140.10:FF:000007">
    <property type="entry name" value="Acyl-coenzyme A oxidase"/>
    <property type="match status" value="1"/>
</dbReference>
<dbReference type="Pfam" id="PF02770">
    <property type="entry name" value="Acyl-CoA_dh_M"/>
    <property type="match status" value="1"/>
</dbReference>
<dbReference type="Proteomes" id="UP001329430">
    <property type="component" value="Chromosome 4"/>
</dbReference>
<dbReference type="InterPro" id="IPR012258">
    <property type="entry name" value="Acyl-CoA_oxidase"/>
</dbReference>
<feature type="active site" description="Proton acceptor" evidence="12">
    <location>
        <position position="362"/>
    </location>
</feature>
<evidence type="ECO:0000256" key="12">
    <source>
        <dbReference type="PIRSR" id="PIRSR000168-1"/>
    </source>
</evidence>
<dbReference type="Gene3D" id="1.20.140.10">
    <property type="entry name" value="Butyryl-CoA Dehydrogenase, subunit A, domain 3"/>
    <property type="match status" value="2"/>
</dbReference>
<dbReference type="GO" id="GO:0071949">
    <property type="term" value="F:FAD binding"/>
    <property type="evidence" value="ECO:0007669"/>
    <property type="project" value="InterPro"/>
</dbReference>
<keyword evidence="10" id="KW-0576">Peroxisome</keyword>